<proteinExistence type="predicted"/>
<sequence length="115" mass="13221">MEKSIDASPTRYLLKIESFSLLSENGTSKYESLLTTLSVSFYCFYFFLKDRVEKMIIHPDGYRDGAGHISVYLAIIGKSSLHAVWEVNVSFNFLIFDQIHDNYNVMKGIVFSFTL</sequence>
<dbReference type="PANTHER" id="PTHR46162:SF20">
    <property type="entry name" value="UBIQUITIN CARBOXYL-TERMINAL HYDROLASE 7-LIKE ISOFORM X1"/>
    <property type="match status" value="1"/>
</dbReference>
<comment type="caution">
    <text evidence="2">The sequence shown here is derived from an EMBL/GenBank/DDBJ whole genome shotgun (WGS) entry which is preliminary data.</text>
</comment>
<keyword evidence="3" id="KW-1185">Reference proteome</keyword>
<name>A0AAV9L591_9SOLN</name>
<dbReference type="EMBL" id="JAWPEI010000007">
    <property type="protein sequence ID" value="KAK4720633.1"/>
    <property type="molecule type" value="Genomic_DNA"/>
</dbReference>
<dbReference type="PANTHER" id="PTHR46162">
    <property type="entry name" value="TRAF-LIKE FAMILY PROTEIN"/>
    <property type="match status" value="1"/>
</dbReference>
<accession>A0AAV9L591</accession>
<evidence type="ECO:0000313" key="3">
    <source>
        <dbReference type="Proteomes" id="UP001311915"/>
    </source>
</evidence>
<evidence type="ECO:0000259" key="1">
    <source>
        <dbReference type="Pfam" id="PF22486"/>
    </source>
</evidence>
<dbReference type="Pfam" id="PF22486">
    <property type="entry name" value="MATH_2"/>
    <property type="match status" value="1"/>
</dbReference>
<dbReference type="AlphaFoldDB" id="A0AAV9L591"/>
<protein>
    <recommendedName>
        <fullName evidence="1">MATH domain-containing protein</fullName>
    </recommendedName>
</protein>
<dbReference type="Gene3D" id="2.60.210.10">
    <property type="entry name" value="Apoptosis, Tumor Necrosis Factor Receptor Associated Protein 2, Chain A"/>
    <property type="match status" value="1"/>
</dbReference>
<dbReference type="InterPro" id="IPR008974">
    <property type="entry name" value="TRAF-like"/>
</dbReference>
<gene>
    <name evidence="2" type="ORF">R3W88_010866</name>
</gene>
<organism evidence="2 3">
    <name type="scientific">Solanum pinnatisectum</name>
    <name type="common">tansyleaf nightshade</name>
    <dbReference type="NCBI Taxonomy" id="50273"/>
    <lineage>
        <taxon>Eukaryota</taxon>
        <taxon>Viridiplantae</taxon>
        <taxon>Streptophyta</taxon>
        <taxon>Embryophyta</taxon>
        <taxon>Tracheophyta</taxon>
        <taxon>Spermatophyta</taxon>
        <taxon>Magnoliopsida</taxon>
        <taxon>eudicotyledons</taxon>
        <taxon>Gunneridae</taxon>
        <taxon>Pentapetalae</taxon>
        <taxon>asterids</taxon>
        <taxon>lamiids</taxon>
        <taxon>Solanales</taxon>
        <taxon>Solanaceae</taxon>
        <taxon>Solanoideae</taxon>
        <taxon>Solaneae</taxon>
        <taxon>Solanum</taxon>
    </lineage>
</organism>
<dbReference type="SUPFAM" id="SSF49599">
    <property type="entry name" value="TRAF domain-like"/>
    <property type="match status" value="1"/>
</dbReference>
<reference evidence="2 3" key="1">
    <citation type="submission" date="2023-10" db="EMBL/GenBank/DDBJ databases">
        <title>Genome-Wide Identification Analysis in wild type Solanum Pinnatisectum Reveals Some Genes Defensing Phytophthora Infestans.</title>
        <authorList>
            <person name="Sun C."/>
        </authorList>
    </citation>
    <scope>NUCLEOTIDE SEQUENCE [LARGE SCALE GENOMIC DNA]</scope>
    <source>
        <strain evidence="2">LQN</strain>
        <tissue evidence="2">Leaf</tissue>
    </source>
</reference>
<dbReference type="InterPro" id="IPR002083">
    <property type="entry name" value="MATH/TRAF_dom"/>
</dbReference>
<dbReference type="Proteomes" id="UP001311915">
    <property type="component" value="Unassembled WGS sequence"/>
</dbReference>
<dbReference type="CDD" id="cd00121">
    <property type="entry name" value="MATH"/>
    <property type="match status" value="1"/>
</dbReference>
<feature type="domain" description="MATH" evidence="1">
    <location>
        <begin position="12"/>
        <end position="107"/>
    </location>
</feature>
<evidence type="ECO:0000313" key="2">
    <source>
        <dbReference type="EMBL" id="KAK4720633.1"/>
    </source>
</evidence>